<dbReference type="InterPro" id="IPR018181">
    <property type="entry name" value="Heat_shock_70_CS"/>
</dbReference>
<keyword evidence="2" id="KW-0547">Nucleotide-binding</keyword>
<dbReference type="GO" id="GO:0140662">
    <property type="term" value="F:ATP-dependent protein folding chaperone"/>
    <property type="evidence" value="ECO:0007669"/>
    <property type="project" value="InterPro"/>
</dbReference>
<dbReference type="VEuPathDB" id="FungiDB:FUN_004730"/>
<accession>A0A2N0P238</accession>
<dbReference type="Proteomes" id="UP000232722">
    <property type="component" value="Unassembled WGS sequence"/>
</dbReference>
<dbReference type="InterPro" id="IPR043129">
    <property type="entry name" value="ATPase_NBD"/>
</dbReference>
<dbReference type="SUPFAM" id="SSF100920">
    <property type="entry name" value="Heat shock protein 70kD (HSP70), peptide-binding domain"/>
    <property type="match status" value="1"/>
</dbReference>
<dbReference type="PROSITE" id="PS00297">
    <property type="entry name" value="HSP70_1"/>
    <property type="match status" value="1"/>
</dbReference>
<dbReference type="FunFam" id="3.30.420.40:FF:000028">
    <property type="entry name" value="heat shock 70 kDa protein-like"/>
    <property type="match status" value="1"/>
</dbReference>
<evidence type="ECO:0000256" key="2">
    <source>
        <dbReference type="ARBA" id="ARBA00022741"/>
    </source>
</evidence>
<sequence>MKSVGIDLGTSYSCVGVWQNDRVEIIANDQAAAYGAAVQAAILSGDTSEKTQDLLLLDVAPLSLGIETAGGVMTPLIRRNTTVPTKKSEIFSTYLDDQSSISIKIYEGERTRTRDNNLLGTFNLTGISPAPRGVPQIEVTFDIDANGILNVATVDKTTGISNKITVTNDKGRLSKEEIERMVAKAEIYHAERKQYAQSIEVKNHLESYAYNLFNVVQKIDNIKNKLQNAAQNSITWIENNQEASKDEYEYEQKLLERIVDRIMNKLHNVNVSS</sequence>
<dbReference type="InterPro" id="IPR029048">
    <property type="entry name" value="HSP70_C_sf"/>
</dbReference>
<proteinExistence type="inferred from homology"/>
<reference evidence="4 5" key="1">
    <citation type="submission" date="2016-04" db="EMBL/GenBank/DDBJ databases">
        <title>Genome analyses suggest a sexual origin of heterokaryosis in a supposedly ancient asexual fungus.</title>
        <authorList>
            <person name="Ropars J."/>
            <person name="Sedzielewska K."/>
            <person name="Noel J."/>
            <person name="Charron P."/>
            <person name="Farinelli L."/>
            <person name="Marton T."/>
            <person name="Kruger M."/>
            <person name="Pelin A."/>
            <person name="Brachmann A."/>
            <person name="Corradi N."/>
        </authorList>
    </citation>
    <scope>NUCLEOTIDE SEQUENCE [LARGE SCALE GENOMIC DNA]</scope>
    <source>
        <strain evidence="4 5">A5</strain>
    </source>
</reference>
<dbReference type="Gene3D" id="1.20.1270.10">
    <property type="match status" value="1"/>
</dbReference>
<comment type="similarity">
    <text evidence="1">Belongs to the heat shock protein 70 family.</text>
</comment>
<dbReference type="PANTHER" id="PTHR19375">
    <property type="entry name" value="HEAT SHOCK PROTEIN 70KDA"/>
    <property type="match status" value="1"/>
</dbReference>
<dbReference type="SUPFAM" id="SSF53067">
    <property type="entry name" value="Actin-like ATPase domain"/>
    <property type="match status" value="1"/>
</dbReference>
<dbReference type="Gene3D" id="3.30.420.40">
    <property type="match status" value="1"/>
</dbReference>
<name>A0A2N0P238_9GLOM</name>
<gene>
    <name evidence="4" type="ORF">RhiirA5_457833</name>
</gene>
<dbReference type="SUPFAM" id="SSF100934">
    <property type="entry name" value="Heat shock protein 70kD (HSP70), C-terminal subdomain"/>
    <property type="match status" value="1"/>
</dbReference>
<organism evidence="4 5">
    <name type="scientific">Rhizophagus irregularis</name>
    <dbReference type="NCBI Taxonomy" id="588596"/>
    <lineage>
        <taxon>Eukaryota</taxon>
        <taxon>Fungi</taxon>
        <taxon>Fungi incertae sedis</taxon>
        <taxon>Mucoromycota</taxon>
        <taxon>Glomeromycotina</taxon>
        <taxon>Glomeromycetes</taxon>
        <taxon>Glomerales</taxon>
        <taxon>Glomeraceae</taxon>
        <taxon>Rhizophagus</taxon>
    </lineage>
</organism>
<dbReference type="InterPro" id="IPR029047">
    <property type="entry name" value="HSP70_peptide-bd_sf"/>
</dbReference>
<dbReference type="GO" id="GO:0005524">
    <property type="term" value="F:ATP binding"/>
    <property type="evidence" value="ECO:0007669"/>
    <property type="project" value="UniProtKB-KW"/>
</dbReference>
<dbReference type="AlphaFoldDB" id="A0A2N0P238"/>
<dbReference type="VEuPathDB" id="FungiDB:RhiirA1_451816"/>
<evidence type="ECO:0000256" key="3">
    <source>
        <dbReference type="ARBA" id="ARBA00022840"/>
    </source>
</evidence>
<evidence type="ECO:0000313" key="5">
    <source>
        <dbReference type="Proteomes" id="UP000232722"/>
    </source>
</evidence>
<dbReference type="InterPro" id="IPR013126">
    <property type="entry name" value="Hsp_70_fam"/>
</dbReference>
<evidence type="ECO:0000313" key="4">
    <source>
        <dbReference type="EMBL" id="PKC00885.1"/>
    </source>
</evidence>
<keyword evidence="3" id="KW-0067">ATP-binding</keyword>
<dbReference type="FunFam" id="2.60.34.10:FF:000002">
    <property type="entry name" value="Heat shock 70 kDa"/>
    <property type="match status" value="1"/>
</dbReference>
<dbReference type="Gene3D" id="2.60.34.10">
    <property type="entry name" value="Substrate Binding Domain Of DNAk, Chain A, domain 1"/>
    <property type="match status" value="1"/>
</dbReference>
<dbReference type="EMBL" id="LLXJ01001758">
    <property type="protein sequence ID" value="PKC00885.1"/>
    <property type="molecule type" value="Genomic_DNA"/>
</dbReference>
<evidence type="ECO:0000256" key="1">
    <source>
        <dbReference type="ARBA" id="ARBA00007381"/>
    </source>
</evidence>
<keyword evidence="4" id="KW-0346">Stress response</keyword>
<protein>
    <submittedName>
        <fullName evidence="4">Heat shock protein 70</fullName>
    </submittedName>
</protein>
<comment type="caution">
    <text evidence="4">The sequence shown here is derived from an EMBL/GenBank/DDBJ whole genome shotgun (WGS) entry which is preliminary data.</text>
</comment>
<dbReference type="VEuPathDB" id="FungiDB:RhiirA1_440945"/>
<reference evidence="4 5" key="2">
    <citation type="submission" date="2017-09" db="EMBL/GenBank/DDBJ databases">
        <title>Extensive intraspecific genome diversity in a model arbuscular mycorrhizal fungus.</title>
        <authorList>
            <person name="Chen E.C."/>
            <person name="Morin E."/>
            <person name="Beaudet D."/>
            <person name="Noel J."/>
            <person name="Ndikumana S."/>
            <person name="Charron P."/>
            <person name="St-Onge C."/>
            <person name="Giorgi J."/>
            <person name="Grigoriev I.V."/>
            <person name="Roux C."/>
            <person name="Martin F.M."/>
            <person name="Corradi N."/>
        </authorList>
    </citation>
    <scope>NUCLEOTIDE SEQUENCE [LARGE SCALE GENOMIC DNA]</scope>
    <source>
        <strain evidence="4 5">A5</strain>
    </source>
</reference>
<dbReference type="Pfam" id="PF00012">
    <property type="entry name" value="HSP70"/>
    <property type="match status" value="1"/>
</dbReference>